<keyword evidence="4" id="KW-0808">Transferase</keyword>
<dbReference type="PROSITE" id="PS50109">
    <property type="entry name" value="HIS_KIN"/>
    <property type="match status" value="1"/>
</dbReference>
<comment type="caution">
    <text evidence="8">The sequence shown here is derived from an EMBL/GenBank/DDBJ whole genome shotgun (WGS) entry which is preliminary data.</text>
</comment>
<dbReference type="GO" id="GO:0009927">
    <property type="term" value="F:histidine phosphotransfer kinase activity"/>
    <property type="evidence" value="ECO:0007669"/>
    <property type="project" value="TreeGrafter"/>
</dbReference>
<dbReference type="EMBL" id="JACHVA010000019">
    <property type="protein sequence ID" value="MBC2600438.1"/>
    <property type="molecule type" value="Genomic_DNA"/>
</dbReference>
<dbReference type="Pfam" id="PF02518">
    <property type="entry name" value="HATPase_c"/>
    <property type="match status" value="1"/>
</dbReference>
<dbReference type="InterPro" id="IPR003661">
    <property type="entry name" value="HisK_dim/P_dom"/>
</dbReference>
<dbReference type="Gene3D" id="1.10.287.130">
    <property type="match status" value="1"/>
</dbReference>
<reference evidence="8 9" key="1">
    <citation type="submission" date="2020-07" db="EMBL/GenBank/DDBJ databases">
        <authorList>
            <person name="Feng X."/>
        </authorList>
    </citation>
    <scope>NUCLEOTIDE SEQUENCE [LARGE SCALE GENOMIC DNA]</scope>
    <source>
        <strain evidence="8 9">JCM14086</strain>
    </source>
</reference>
<evidence type="ECO:0000313" key="8">
    <source>
        <dbReference type="EMBL" id="MBC2600438.1"/>
    </source>
</evidence>
<dbReference type="PRINTS" id="PR00344">
    <property type="entry name" value="BCTRLSENSOR"/>
</dbReference>
<dbReference type="EC" id="2.7.13.3" evidence="2"/>
<dbReference type="PANTHER" id="PTHR43047">
    <property type="entry name" value="TWO-COMPONENT HISTIDINE PROTEIN KINASE"/>
    <property type="match status" value="1"/>
</dbReference>
<dbReference type="InterPro" id="IPR004358">
    <property type="entry name" value="Sig_transdc_His_kin-like_C"/>
</dbReference>
<dbReference type="GO" id="GO:0005886">
    <property type="term" value="C:plasma membrane"/>
    <property type="evidence" value="ECO:0007669"/>
    <property type="project" value="TreeGrafter"/>
</dbReference>
<dbReference type="SUPFAM" id="SSF47384">
    <property type="entry name" value="Homodimeric domain of signal transducing histidine kinase"/>
    <property type="match status" value="1"/>
</dbReference>
<name>A0A7X1E300_9BACT</name>
<organism evidence="8 9">
    <name type="scientific">Puniceicoccus vermicola</name>
    <dbReference type="NCBI Taxonomy" id="388746"/>
    <lineage>
        <taxon>Bacteria</taxon>
        <taxon>Pseudomonadati</taxon>
        <taxon>Verrucomicrobiota</taxon>
        <taxon>Opitutia</taxon>
        <taxon>Puniceicoccales</taxon>
        <taxon>Puniceicoccaceae</taxon>
        <taxon>Puniceicoccus</taxon>
    </lineage>
</organism>
<accession>A0A7X1E300</accession>
<evidence type="ECO:0000256" key="4">
    <source>
        <dbReference type="ARBA" id="ARBA00022679"/>
    </source>
</evidence>
<keyword evidence="9" id="KW-1185">Reference proteome</keyword>
<evidence type="ECO:0000256" key="5">
    <source>
        <dbReference type="ARBA" id="ARBA00022777"/>
    </source>
</evidence>
<dbReference type="RefSeq" id="WP_185691187.1">
    <property type="nucleotide sequence ID" value="NZ_JACHVA010000019.1"/>
</dbReference>
<dbReference type="SMART" id="SM00388">
    <property type="entry name" value="HisKA"/>
    <property type="match status" value="1"/>
</dbReference>
<feature type="domain" description="Histidine kinase" evidence="7">
    <location>
        <begin position="105"/>
        <end position="323"/>
    </location>
</feature>
<dbReference type="GO" id="GO:0000155">
    <property type="term" value="F:phosphorelay sensor kinase activity"/>
    <property type="evidence" value="ECO:0007669"/>
    <property type="project" value="InterPro"/>
</dbReference>
<protein>
    <recommendedName>
        <fullName evidence="2">histidine kinase</fullName>
        <ecNumber evidence="2">2.7.13.3</ecNumber>
    </recommendedName>
</protein>
<keyword evidence="3" id="KW-0597">Phosphoprotein</keyword>
<dbReference type="InterPro" id="IPR003594">
    <property type="entry name" value="HATPase_dom"/>
</dbReference>
<dbReference type="Proteomes" id="UP000525652">
    <property type="component" value="Unassembled WGS sequence"/>
</dbReference>
<evidence type="ECO:0000259" key="7">
    <source>
        <dbReference type="PROSITE" id="PS50109"/>
    </source>
</evidence>
<keyword evidence="6" id="KW-0175">Coiled coil</keyword>
<evidence type="ECO:0000256" key="1">
    <source>
        <dbReference type="ARBA" id="ARBA00000085"/>
    </source>
</evidence>
<dbReference type="PANTHER" id="PTHR43047:SF72">
    <property type="entry name" value="OSMOSENSING HISTIDINE PROTEIN KINASE SLN1"/>
    <property type="match status" value="1"/>
</dbReference>
<dbReference type="AlphaFoldDB" id="A0A7X1E300"/>
<keyword evidence="5 8" id="KW-0418">Kinase</keyword>
<sequence length="324" mass="37014">MSKKEQRERNYRDIFRREHEILSKAEKLSSQESPEPSELREGFAALTRGFQRLLDTASKMTRIGDSVQRQLVDTQRELRKALREKEELNKHLTELAAEKDEYLGFAAHDLRNPLSNVIMGLEMMQDHVEMSREEWQGIVSDSTDECRRMLELLSNLLDVNRIETGSMVWEIREFCPREAASLVVENFRKRAEKKEQTIEFDEPEEPISAMGDPQAYLQILENLISNALKYSPVGSVTRVSFHRSVGFLRTEVRDEGPGLTSEDHKNLFGKFARLSARPTGGENSVGLGLAIVKSLAEAMHGRVGCWSKLGEGSVFYFEIPVHEQ</sequence>
<evidence type="ECO:0000256" key="2">
    <source>
        <dbReference type="ARBA" id="ARBA00012438"/>
    </source>
</evidence>
<gene>
    <name evidence="8" type="ORF">H5P30_01450</name>
</gene>
<dbReference type="InterPro" id="IPR005467">
    <property type="entry name" value="His_kinase_dom"/>
</dbReference>
<dbReference type="InterPro" id="IPR036890">
    <property type="entry name" value="HATPase_C_sf"/>
</dbReference>
<evidence type="ECO:0000256" key="3">
    <source>
        <dbReference type="ARBA" id="ARBA00022553"/>
    </source>
</evidence>
<dbReference type="Gene3D" id="3.30.565.10">
    <property type="entry name" value="Histidine kinase-like ATPase, C-terminal domain"/>
    <property type="match status" value="1"/>
</dbReference>
<evidence type="ECO:0000313" key="9">
    <source>
        <dbReference type="Proteomes" id="UP000525652"/>
    </source>
</evidence>
<dbReference type="SUPFAM" id="SSF55874">
    <property type="entry name" value="ATPase domain of HSP90 chaperone/DNA topoisomerase II/histidine kinase"/>
    <property type="match status" value="1"/>
</dbReference>
<dbReference type="InterPro" id="IPR036097">
    <property type="entry name" value="HisK_dim/P_sf"/>
</dbReference>
<proteinExistence type="predicted"/>
<comment type="catalytic activity">
    <reaction evidence="1">
        <text>ATP + protein L-histidine = ADP + protein N-phospho-L-histidine.</text>
        <dbReference type="EC" id="2.7.13.3"/>
    </reaction>
</comment>
<dbReference type="CDD" id="cd00082">
    <property type="entry name" value="HisKA"/>
    <property type="match status" value="1"/>
</dbReference>
<feature type="coiled-coil region" evidence="6">
    <location>
        <begin position="64"/>
        <end position="101"/>
    </location>
</feature>
<dbReference type="CDD" id="cd00075">
    <property type="entry name" value="HATPase"/>
    <property type="match status" value="1"/>
</dbReference>
<dbReference type="SMART" id="SM00387">
    <property type="entry name" value="HATPase_c"/>
    <property type="match status" value="1"/>
</dbReference>
<dbReference type="Pfam" id="PF00512">
    <property type="entry name" value="HisKA"/>
    <property type="match status" value="1"/>
</dbReference>
<evidence type="ECO:0000256" key="6">
    <source>
        <dbReference type="SAM" id="Coils"/>
    </source>
</evidence>